<dbReference type="Proteomes" id="UP000244893">
    <property type="component" value="Unassembled WGS sequence"/>
</dbReference>
<dbReference type="GO" id="GO:0016301">
    <property type="term" value="F:kinase activity"/>
    <property type="evidence" value="ECO:0007669"/>
    <property type="project" value="UniProtKB-KW"/>
</dbReference>
<keyword evidence="4" id="KW-0418">Kinase</keyword>
<dbReference type="EMBL" id="QEOP01000002">
    <property type="protein sequence ID" value="PVZ94723.1"/>
    <property type="molecule type" value="Genomic_DNA"/>
</dbReference>
<accession>A0A2V1HQ17</accession>
<dbReference type="PANTHER" id="PTHR43095:SF5">
    <property type="entry name" value="XYLULOSE KINASE"/>
    <property type="match status" value="1"/>
</dbReference>
<sequence>MSCSRFASRAVRAAEAPDCPWPHRRIVFGEHNSLNPIGFVLVSFGQCCPPIRGKSMRTDVIVGVDFGSSRIKVAAYDGEGRPVASAESPTPKRSGTEGDGFLVLAMIDAAIDLVRSLALPPGSIAAVGLSSMGEAGTLIDHSGALVDLAFPTWYDPRGADVIARIEDTFGSDDLTVRTGHHTHVASTLAKLGHVAAQTDSPLEGSFVGLCAALAWRLTGEITQEAGLAVTSGVYDSARGEYLDDVWAAAGLGGVALPRVAPAGFGHPARTRLAKELGLAEGAPVVIAGHDHPVAAVGAGMRANEVGDSMGTGEALIAVMRSDLARDDGHCARVLRSDPDLTFEVWPATGERLVVWERMRPGLAMQAFLDHSGLDRNTVDRAAPPPHPVDRVEHATARILELGGSADLPPTPDSWAAIIDHYVLVANEGQKALRDATGADGITLLTGGGLRSERWRRSKALLATPPLAVPTVRETATRGAAAITGATIGWWPDAESMPGAQRIDLRPGSLGDMDRAVGGIFS</sequence>
<evidence type="ECO:0000256" key="4">
    <source>
        <dbReference type="ARBA" id="ARBA00022777"/>
    </source>
</evidence>
<dbReference type="OrthoDB" id="9782710at2"/>
<dbReference type="Pfam" id="PF00370">
    <property type="entry name" value="FGGY_N"/>
    <property type="match status" value="1"/>
</dbReference>
<gene>
    <name evidence="6" type="ORF">DDQ50_13665</name>
</gene>
<dbReference type="Gene3D" id="3.30.420.40">
    <property type="match status" value="2"/>
</dbReference>
<dbReference type="AlphaFoldDB" id="A0A2V1HQ17"/>
<feature type="domain" description="Carbohydrate kinase FGGY N-terminal" evidence="5">
    <location>
        <begin position="60"/>
        <end position="297"/>
    </location>
</feature>
<organism evidence="6 7">
    <name type="scientific">Amnibacterium flavum</name>
    <dbReference type="NCBI Taxonomy" id="2173173"/>
    <lineage>
        <taxon>Bacteria</taxon>
        <taxon>Bacillati</taxon>
        <taxon>Actinomycetota</taxon>
        <taxon>Actinomycetes</taxon>
        <taxon>Micrococcales</taxon>
        <taxon>Microbacteriaceae</taxon>
        <taxon>Amnibacterium</taxon>
    </lineage>
</organism>
<dbReference type="PANTHER" id="PTHR43095">
    <property type="entry name" value="SUGAR KINASE"/>
    <property type="match status" value="1"/>
</dbReference>
<dbReference type="InterPro" id="IPR043129">
    <property type="entry name" value="ATPase_NBD"/>
</dbReference>
<protein>
    <recommendedName>
        <fullName evidence="5">Carbohydrate kinase FGGY N-terminal domain-containing protein</fullName>
    </recommendedName>
</protein>
<dbReference type="InterPro" id="IPR050406">
    <property type="entry name" value="FGGY_Carb_Kinase"/>
</dbReference>
<reference evidence="6 7" key="1">
    <citation type="submission" date="2018-05" db="EMBL/GenBank/DDBJ databases">
        <title>Amnibacterium sp. M8JJ-5, whole genome shotgun sequence.</title>
        <authorList>
            <person name="Tuo L."/>
        </authorList>
    </citation>
    <scope>NUCLEOTIDE SEQUENCE [LARGE SCALE GENOMIC DNA]</scope>
    <source>
        <strain evidence="6 7">M8JJ-5</strain>
    </source>
</reference>
<evidence type="ECO:0000256" key="2">
    <source>
        <dbReference type="ARBA" id="ARBA00022629"/>
    </source>
</evidence>
<keyword evidence="2" id="KW-0119">Carbohydrate metabolism</keyword>
<dbReference type="GO" id="GO:0042732">
    <property type="term" value="P:D-xylose metabolic process"/>
    <property type="evidence" value="ECO:0007669"/>
    <property type="project" value="UniProtKB-KW"/>
</dbReference>
<evidence type="ECO:0000259" key="5">
    <source>
        <dbReference type="Pfam" id="PF00370"/>
    </source>
</evidence>
<keyword evidence="2" id="KW-0859">Xylose metabolism</keyword>
<evidence type="ECO:0000313" key="6">
    <source>
        <dbReference type="EMBL" id="PVZ94723.1"/>
    </source>
</evidence>
<keyword evidence="3" id="KW-0808">Transferase</keyword>
<dbReference type="SUPFAM" id="SSF53067">
    <property type="entry name" value="Actin-like ATPase domain"/>
    <property type="match status" value="2"/>
</dbReference>
<keyword evidence="7" id="KW-1185">Reference proteome</keyword>
<evidence type="ECO:0000256" key="1">
    <source>
        <dbReference type="ARBA" id="ARBA00009156"/>
    </source>
</evidence>
<name>A0A2V1HQ17_9MICO</name>
<evidence type="ECO:0000313" key="7">
    <source>
        <dbReference type="Proteomes" id="UP000244893"/>
    </source>
</evidence>
<dbReference type="InterPro" id="IPR018484">
    <property type="entry name" value="FGGY_N"/>
</dbReference>
<comment type="similarity">
    <text evidence="1">Belongs to the FGGY kinase family.</text>
</comment>
<proteinExistence type="inferred from homology"/>
<evidence type="ECO:0000256" key="3">
    <source>
        <dbReference type="ARBA" id="ARBA00022679"/>
    </source>
</evidence>
<comment type="caution">
    <text evidence="6">The sequence shown here is derived from an EMBL/GenBank/DDBJ whole genome shotgun (WGS) entry which is preliminary data.</text>
</comment>